<dbReference type="AlphaFoldDB" id="A0A7W8LC70"/>
<dbReference type="Proteomes" id="UP000592820">
    <property type="component" value="Unassembled WGS sequence"/>
</dbReference>
<dbReference type="RefSeq" id="WP_184227496.1">
    <property type="nucleotide sequence ID" value="NZ_JACHDE010000011.1"/>
</dbReference>
<proteinExistence type="predicted"/>
<keyword evidence="1" id="KW-0732">Signal</keyword>
<dbReference type="SUPFAM" id="SSF53474">
    <property type="entry name" value="alpha/beta-Hydrolases"/>
    <property type="match status" value="1"/>
</dbReference>
<accession>A0A7W8LC70</accession>
<evidence type="ECO:0000256" key="1">
    <source>
        <dbReference type="SAM" id="SignalP"/>
    </source>
</evidence>
<name>A0A7W8LC70_9BURK</name>
<organism evidence="3 4">
    <name type="scientific">Paraburkholderia youngii</name>
    <dbReference type="NCBI Taxonomy" id="2782701"/>
    <lineage>
        <taxon>Bacteria</taxon>
        <taxon>Pseudomonadati</taxon>
        <taxon>Pseudomonadota</taxon>
        <taxon>Betaproteobacteria</taxon>
        <taxon>Burkholderiales</taxon>
        <taxon>Burkholderiaceae</taxon>
        <taxon>Paraburkholderia</taxon>
    </lineage>
</organism>
<evidence type="ECO:0000259" key="2">
    <source>
        <dbReference type="Pfam" id="PF12146"/>
    </source>
</evidence>
<protein>
    <recommendedName>
        <fullName evidence="2">Serine aminopeptidase S33 domain-containing protein</fullName>
    </recommendedName>
</protein>
<evidence type="ECO:0000313" key="3">
    <source>
        <dbReference type="EMBL" id="MBB5402969.1"/>
    </source>
</evidence>
<comment type="caution">
    <text evidence="3">The sequence shown here is derived from an EMBL/GenBank/DDBJ whole genome shotgun (WGS) entry which is preliminary data.</text>
</comment>
<dbReference type="PANTHER" id="PTHR12277">
    <property type="entry name" value="ALPHA/BETA HYDROLASE DOMAIN-CONTAINING PROTEIN"/>
    <property type="match status" value="1"/>
</dbReference>
<feature type="chain" id="PRO_5030763218" description="Serine aminopeptidase S33 domain-containing protein" evidence="1">
    <location>
        <begin position="17"/>
        <end position="280"/>
    </location>
</feature>
<dbReference type="InterPro" id="IPR029058">
    <property type="entry name" value="AB_hydrolase_fold"/>
</dbReference>
<feature type="signal peptide" evidence="1">
    <location>
        <begin position="1"/>
        <end position="16"/>
    </location>
</feature>
<dbReference type="Gene3D" id="3.40.50.1820">
    <property type="entry name" value="alpha/beta hydrolase"/>
    <property type="match status" value="1"/>
</dbReference>
<dbReference type="EMBL" id="JACHDE010000011">
    <property type="protein sequence ID" value="MBB5402969.1"/>
    <property type="molecule type" value="Genomic_DNA"/>
</dbReference>
<dbReference type="InterPro" id="IPR022742">
    <property type="entry name" value="Hydrolase_4"/>
</dbReference>
<gene>
    <name evidence="3" type="ORF">HDG41_005055</name>
</gene>
<dbReference type="Pfam" id="PF12146">
    <property type="entry name" value="Hydrolase_4"/>
    <property type="match status" value="1"/>
</dbReference>
<feature type="domain" description="Serine aminopeptidase S33" evidence="2">
    <location>
        <begin position="76"/>
        <end position="185"/>
    </location>
</feature>
<reference evidence="3 4" key="1">
    <citation type="submission" date="2020-08" db="EMBL/GenBank/DDBJ databases">
        <title>Genomic Encyclopedia of Type Strains, Phase IV (KMG-V): Genome sequencing to study the core and pangenomes of soil and plant-associated prokaryotes.</title>
        <authorList>
            <person name="Whitman W."/>
        </authorList>
    </citation>
    <scope>NUCLEOTIDE SEQUENCE [LARGE SCALE GENOMIC DNA]</scope>
    <source>
        <strain evidence="3 4">JPY162</strain>
    </source>
</reference>
<sequence length="280" mass="30393">MTGATALLAWFCGACAATYGAAVATLFWMQGRLIYPGEWRRREPNEAGLADMSVVTATTADGLDLHGWYKAPASSRRLTVVLFHGNGEDLSPRGHIARALLDCGYGVYLAEYRGYGGNSGIPHEAGLYEDGRAALRFVERTNARIVLHGYSLGSGVAVQLAAEAQAPGRIEGLILEAPFTRIADVAARVFWFMPVGLLVRDQYDNLAKIARVRVPVVIYGGTNDNVIPPQHFAHLYAHTAAPRRLLMLEGADHTNCWERGGSETVLRLLEDIEKASGTGR</sequence>
<evidence type="ECO:0000313" key="4">
    <source>
        <dbReference type="Proteomes" id="UP000592820"/>
    </source>
</evidence>